<accession>A0A7W6BWT8</accession>
<evidence type="ECO:0000313" key="1">
    <source>
        <dbReference type="EMBL" id="MBB3934227.1"/>
    </source>
</evidence>
<name>A0A7W6BWT8_9HYPH</name>
<sequence>MHRSENPHPVESETWSNWMDGFDHQTAWLLNGRGTYDPFAADASSPHEASHPFD</sequence>
<dbReference type="AlphaFoldDB" id="A0A7W6BWT8"/>
<dbReference type="RefSeq" id="WP_175526731.1">
    <property type="nucleotide sequence ID" value="NZ_FOOA01000001.1"/>
</dbReference>
<proteinExistence type="predicted"/>
<dbReference type="Proteomes" id="UP000531216">
    <property type="component" value="Unassembled WGS sequence"/>
</dbReference>
<dbReference type="EMBL" id="JACIDO010000001">
    <property type="protein sequence ID" value="MBB3934227.1"/>
    <property type="molecule type" value="Genomic_DNA"/>
</dbReference>
<keyword evidence="2" id="KW-1185">Reference proteome</keyword>
<protein>
    <submittedName>
        <fullName evidence="1">Uncharacterized protein</fullName>
    </submittedName>
</protein>
<evidence type="ECO:0000313" key="2">
    <source>
        <dbReference type="Proteomes" id="UP000531216"/>
    </source>
</evidence>
<organism evidence="1 2">
    <name type="scientific">Aureimonas phyllosphaerae</name>
    <dbReference type="NCBI Taxonomy" id="1166078"/>
    <lineage>
        <taxon>Bacteria</taxon>
        <taxon>Pseudomonadati</taxon>
        <taxon>Pseudomonadota</taxon>
        <taxon>Alphaproteobacteria</taxon>
        <taxon>Hyphomicrobiales</taxon>
        <taxon>Aurantimonadaceae</taxon>
        <taxon>Aureimonas</taxon>
    </lineage>
</organism>
<reference evidence="1 2" key="1">
    <citation type="submission" date="2020-08" db="EMBL/GenBank/DDBJ databases">
        <title>Genomic Encyclopedia of Type Strains, Phase IV (KMG-IV): sequencing the most valuable type-strain genomes for metagenomic binning, comparative biology and taxonomic classification.</title>
        <authorList>
            <person name="Goeker M."/>
        </authorList>
    </citation>
    <scope>NUCLEOTIDE SEQUENCE [LARGE SCALE GENOMIC DNA]</scope>
    <source>
        <strain evidence="1 2">DSM 25024</strain>
    </source>
</reference>
<gene>
    <name evidence="1" type="ORF">GGR05_000338</name>
</gene>
<comment type="caution">
    <text evidence="1">The sequence shown here is derived from an EMBL/GenBank/DDBJ whole genome shotgun (WGS) entry which is preliminary data.</text>
</comment>